<feature type="modified residue" description="4-aspartylphosphate" evidence="5">
    <location>
        <position position="74"/>
    </location>
</feature>
<dbReference type="SUPFAM" id="SSF46894">
    <property type="entry name" value="C-terminal effector domain of the bipartite response regulators"/>
    <property type="match status" value="1"/>
</dbReference>
<keyword evidence="1 5" id="KW-0597">Phosphoprotein</keyword>
<dbReference type="PROSITE" id="PS50043">
    <property type="entry name" value="HTH_LUXR_2"/>
    <property type="match status" value="1"/>
</dbReference>
<dbReference type="PRINTS" id="PR00038">
    <property type="entry name" value="HTHLUXR"/>
</dbReference>
<reference evidence="8" key="1">
    <citation type="journal article" date="2014" name="Int. J. Syst. Evol. Microbiol.">
        <title>Complete genome sequence of Corynebacterium casei LMG S-19264T (=DSM 44701T), isolated from a smear-ripened cheese.</title>
        <authorList>
            <consortium name="US DOE Joint Genome Institute (JGI-PGF)"/>
            <person name="Walter F."/>
            <person name="Albersmeier A."/>
            <person name="Kalinowski J."/>
            <person name="Ruckert C."/>
        </authorList>
    </citation>
    <scope>NUCLEOTIDE SEQUENCE</scope>
    <source>
        <strain evidence="8">KCTC 12870</strain>
    </source>
</reference>
<evidence type="ECO:0000256" key="3">
    <source>
        <dbReference type="ARBA" id="ARBA00023125"/>
    </source>
</evidence>
<protein>
    <submittedName>
        <fullName evidence="8">DNA-binding response regulator</fullName>
    </submittedName>
</protein>
<dbReference type="AlphaFoldDB" id="A0A8J3DGQ5"/>
<dbReference type="SMART" id="SM00448">
    <property type="entry name" value="REC"/>
    <property type="match status" value="1"/>
</dbReference>
<name>A0A8J3DGQ5_9BACT</name>
<dbReference type="PANTHER" id="PTHR43214">
    <property type="entry name" value="TWO-COMPONENT RESPONSE REGULATOR"/>
    <property type="match status" value="1"/>
</dbReference>
<feature type="domain" description="HTH luxR-type" evidence="6">
    <location>
        <begin position="162"/>
        <end position="227"/>
    </location>
</feature>
<keyword evidence="4" id="KW-0804">Transcription</keyword>
<dbReference type="PANTHER" id="PTHR43214:SF41">
    <property type="entry name" value="NITRATE_NITRITE RESPONSE REGULATOR PROTEIN NARP"/>
    <property type="match status" value="1"/>
</dbReference>
<dbReference type="InterPro" id="IPR001789">
    <property type="entry name" value="Sig_transdc_resp-reg_receiver"/>
</dbReference>
<dbReference type="GO" id="GO:0003677">
    <property type="term" value="F:DNA binding"/>
    <property type="evidence" value="ECO:0007669"/>
    <property type="project" value="UniProtKB-KW"/>
</dbReference>
<dbReference type="Pfam" id="PF00072">
    <property type="entry name" value="Response_reg"/>
    <property type="match status" value="1"/>
</dbReference>
<dbReference type="InterPro" id="IPR016032">
    <property type="entry name" value="Sig_transdc_resp-reg_C-effctor"/>
</dbReference>
<dbReference type="Gene3D" id="3.40.50.2300">
    <property type="match status" value="1"/>
</dbReference>
<evidence type="ECO:0000259" key="6">
    <source>
        <dbReference type="PROSITE" id="PS50043"/>
    </source>
</evidence>
<dbReference type="Pfam" id="PF00196">
    <property type="entry name" value="GerE"/>
    <property type="match status" value="1"/>
</dbReference>
<dbReference type="PROSITE" id="PS50110">
    <property type="entry name" value="RESPONSE_REGULATORY"/>
    <property type="match status" value="1"/>
</dbReference>
<dbReference type="InterPro" id="IPR036388">
    <property type="entry name" value="WH-like_DNA-bd_sf"/>
</dbReference>
<feature type="domain" description="Response regulatory" evidence="7">
    <location>
        <begin position="23"/>
        <end position="139"/>
    </location>
</feature>
<evidence type="ECO:0000259" key="7">
    <source>
        <dbReference type="PROSITE" id="PS50110"/>
    </source>
</evidence>
<gene>
    <name evidence="8" type="primary">citB</name>
    <name evidence="8" type="ORF">GCM10007047_12550</name>
</gene>
<dbReference type="GO" id="GO:0000160">
    <property type="term" value="P:phosphorelay signal transduction system"/>
    <property type="evidence" value="ECO:0007669"/>
    <property type="project" value="InterPro"/>
</dbReference>
<evidence type="ECO:0000313" key="8">
    <source>
        <dbReference type="EMBL" id="GHB98065.1"/>
    </source>
</evidence>
<dbReference type="CDD" id="cd17535">
    <property type="entry name" value="REC_NarL-like"/>
    <property type="match status" value="1"/>
</dbReference>
<dbReference type="SMART" id="SM00421">
    <property type="entry name" value="HTH_LUXR"/>
    <property type="match status" value="1"/>
</dbReference>
<dbReference type="InterPro" id="IPR039420">
    <property type="entry name" value="WalR-like"/>
</dbReference>
<accession>A0A8J3DGQ5</accession>
<evidence type="ECO:0000256" key="1">
    <source>
        <dbReference type="ARBA" id="ARBA00022553"/>
    </source>
</evidence>
<evidence type="ECO:0000256" key="2">
    <source>
        <dbReference type="ARBA" id="ARBA00023015"/>
    </source>
</evidence>
<dbReference type="GO" id="GO:0006355">
    <property type="term" value="P:regulation of DNA-templated transcription"/>
    <property type="evidence" value="ECO:0007669"/>
    <property type="project" value="InterPro"/>
</dbReference>
<keyword evidence="9" id="KW-1185">Reference proteome</keyword>
<evidence type="ECO:0000313" key="9">
    <source>
        <dbReference type="Proteomes" id="UP000642829"/>
    </source>
</evidence>
<dbReference type="InterPro" id="IPR011006">
    <property type="entry name" value="CheY-like_superfamily"/>
</dbReference>
<keyword evidence="2" id="KW-0805">Transcription regulation</keyword>
<dbReference type="InterPro" id="IPR058245">
    <property type="entry name" value="NreC/VraR/RcsB-like_REC"/>
</dbReference>
<reference evidence="8" key="2">
    <citation type="submission" date="2020-09" db="EMBL/GenBank/DDBJ databases">
        <authorList>
            <person name="Sun Q."/>
            <person name="Kim S."/>
        </authorList>
    </citation>
    <scope>NUCLEOTIDE SEQUENCE</scope>
    <source>
        <strain evidence="8">KCTC 12870</strain>
    </source>
</reference>
<keyword evidence="3 8" id="KW-0238">DNA-binding</keyword>
<organism evidence="8 9">
    <name type="scientific">Cerasicoccus arenae</name>
    <dbReference type="NCBI Taxonomy" id="424488"/>
    <lineage>
        <taxon>Bacteria</taxon>
        <taxon>Pseudomonadati</taxon>
        <taxon>Verrucomicrobiota</taxon>
        <taxon>Opitutia</taxon>
        <taxon>Puniceicoccales</taxon>
        <taxon>Cerasicoccaceae</taxon>
        <taxon>Cerasicoccus</taxon>
    </lineage>
</organism>
<dbReference type="CDD" id="cd06170">
    <property type="entry name" value="LuxR_C_like"/>
    <property type="match status" value="1"/>
</dbReference>
<comment type="caution">
    <text evidence="8">The sequence shown here is derived from an EMBL/GenBank/DDBJ whole genome shotgun (WGS) entry which is preliminary data.</text>
</comment>
<dbReference type="SUPFAM" id="SSF52172">
    <property type="entry name" value="CheY-like"/>
    <property type="match status" value="1"/>
</dbReference>
<sequence length="236" mass="26448">MLNIYDFHLQNPTSNLQIIDMKRVYVVEDQTILRDLIIRLLESYPDIEIVGSTGDGQLAVDEITKTMPDILVLDIMLPNLNGIELLRQVRKGDHKPRVLVFSAFPSKSTVKKLLEAGIDGFVEKDANLSDLEIAVEKIVAGQTHFGLRIVDIMREIMVNPNQSDSLEELTPRERQILQLIAESCTSKEIAAKLDISVKTADTHRANLMKKLDVHDVAGLTRQAIAFGLINQPQNLD</sequence>
<proteinExistence type="predicted"/>
<dbReference type="Proteomes" id="UP000642829">
    <property type="component" value="Unassembled WGS sequence"/>
</dbReference>
<dbReference type="EMBL" id="BMXG01000006">
    <property type="protein sequence ID" value="GHB98065.1"/>
    <property type="molecule type" value="Genomic_DNA"/>
</dbReference>
<dbReference type="InterPro" id="IPR000792">
    <property type="entry name" value="Tscrpt_reg_LuxR_C"/>
</dbReference>
<evidence type="ECO:0000256" key="5">
    <source>
        <dbReference type="PROSITE-ProRule" id="PRU00169"/>
    </source>
</evidence>
<dbReference type="Gene3D" id="1.10.10.10">
    <property type="entry name" value="Winged helix-like DNA-binding domain superfamily/Winged helix DNA-binding domain"/>
    <property type="match status" value="1"/>
</dbReference>
<evidence type="ECO:0000256" key="4">
    <source>
        <dbReference type="ARBA" id="ARBA00023163"/>
    </source>
</evidence>